<dbReference type="AlphaFoldDB" id="A0A8H4EJK3"/>
<evidence type="ECO:0000313" key="3">
    <source>
        <dbReference type="Proteomes" id="UP000439903"/>
    </source>
</evidence>
<name>A0A8H4EJK3_GIGMA</name>
<keyword evidence="3" id="KW-1185">Reference proteome</keyword>
<protein>
    <submittedName>
        <fullName evidence="2">Uncharacterized protein</fullName>
    </submittedName>
</protein>
<evidence type="ECO:0000256" key="1">
    <source>
        <dbReference type="SAM" id="Coils"/>
    </source>
</evidence>
<reference evidence="2 3" key="1">
    <citation type="journal article" date="2019" name="Environ. Microbiol.">
        <title>At the nexus of three kingdoms: the genome of the mycorrhizal fungus Gigaspora margarita provides insights into plant, endobacterial and fungal interactions.</title>
        <authorList>
            <person name="Venice F."/>
            <person name="Ghignone S."/>
            <person name="Salvioli di Fossalunga A."/>
            <person name="Amselem J."/>
            <person name="Novero M."/>
            <person name="Xianan X."/>
            <person name="Sedzielewska Toro K."/>
            <person name="Morin E."/>
            <person name="Lipzen A."/>
            <person name="Grigoriev I.V."/>
            <person name="Henrissat B."/>
            <person name="Martin F.M."/>
            <person name="Bonfante P."/>
        </authorList>
    </citation>
    <scope>NUCLEOTIDE SEQUENCE [LARGE SCALE GENOMIC DNA]</scope>
    <source>
        <strain evidence="2 3">BEG34</strain>
    </source>
</reference>
<dbReference type="OrthoDB" id="2289094at2759"/>
<organism evidence="2 3">
    <name type="scientific">Gigaspora margarita</name>
    <dbReference type="NCBI Taxonomy" id="4874"/>
    <lineage>
        <taxon>Eukaryota</taxon>
        <taxon>Fungi</taxon>
        <taxon>Fungi incertae sedis</taxon>
        <taxon>Mucoromycota</taxon>
        <taxon>Glomeromycotina</taxon>
        <taxon>Glomeromycetes</taxon>
        <taxon>Diversisporales</taxon>
        <taxon>Gigasporaceae</taxon>
        <taxon>Gigaspora</taxon>
    </lineage>
</organism>
<dbReference type="EMBL" id="WTPW01000567">
    <property type="protein sequence ID" value="KAF0498861.1"/>
    <property type="molecule type" value="Genomic_DNA"/>
</dbReference>
<comment type="caution">
    <text evidence="2">The sequence shown here is derived from an EMBL/GenBank/DDBJ whole genome shotgun (WGS) entry which is preliminary data.</text>
</comment>
<gene>
    <name evidence="2" type="ORF">F8M41_020509</name>
</gene>
<proteinExistence type="predicted"/>
<sequence>MNELELAHSRELKEKIDNLELAHARKLAEIEEEVKTKSMENKWLEDEIDQYDEKAKTLNEELSMLRKENEQLKSENNMMLELVHKYQEQLAPKF</sequence>
<evidence type="ECO:0000313" key="2">
    <source>
        <dbReference type="EMBL" id="KAF0498861.1"/>
    </source>
</evidence>
<feature type="coiled-coil region" evidence="1">
    <location>
        <begin position="9"/>
        <end position="89"/>
    </location>
</feature>
<accession>A0A8H4EJK3</accession>
<keyword evidence="1" id="KW-0175">Coiled coil</keyword>
<dbReference type="Proteomes" id="UP000439903">
    <property type="component" value="Unassembled WGS sequence"/>
</dbReference>